<evidence type="ECO:0000313" key="12">
    <source>
        <dbReference type="Proteomes" id="UP000001593"/>
    </source>
</evidence>
<dbReference type="GO" id="GO:0004930">
    <property type="term" value="F:G protein-coupled receptor activity"/>
    <property type="evidence" value="ECO:0000318"/>
    <property type="project" value="GO_Central"/>
</dbReference>
<dbReference type="PROSITE" id="PS50262">
    <property type="entry name" value="G_PROTEIN_RECEP_F1_2"/>
    <property type="match status" value="1"/>
</dbReference>
<evidence type="ECO:0000256" key="2">
    <source>
        <dbReference type="ARBA" id="ARBA00022692"/>
    </source>
</evidence>
<dbReference type="STRING" id="45351.A7S3S6"/>
<dbReference type="FunFam" id="1.20.1070.10:FF:000659">
    <property type="entry name" value="Predicted protein"/>
    <property type="match status" value="1"/>
</dbReference>
<evidence type="ECO:0000256" key="8">
    <source>
        <dbReference type="RuleBase" id="RU000688"/>
    </source>
</evidence>
<keyword evidence="12" id="KW-1185">Reference proteome</keyword>
<comment type="subcellular location">
    <subcellularLocation>
        <location evidence="1">Membrane</location>
        <topology evidence="1">Multi-pass membrane protein</topology>
    </subcellularLocation>
</comment>
<dbReference type="OMA" id="LPTHICW"/>
<dbReference type="InterPro" id="IPR017452">
    <property type="entry name" value="GPCR_Rhodpsn_7TM"/>
</dbReference>
<dbReference type="PROSITE" id="PS00237">
    <property type="entry name" value="G_PROTEIN_RECEP_F1_1"/>
    <property type="match status" value="1"/>
</dbReference>
<keyword evidence="5 9" id="KW-0472">Membrane</keyword>
<dbReference type="PRINTS" id="PR00237">
    <property type="entry name" value="GPCRRHODOPSN"/>
</dbReference>
<dbReference type="HOGENOM" id="CLU_009579_6_0_1"/>
<feature type="domain" description="G-protein coupled receptors family 1 profile" evidence="10">
    <location>
        <begin position="39"/>
        <end position="299"/>
    </location>
</feature>
<evidence type="ECO:0000259" key="10">
    <source>
        <dbReference type="PROSITE" id="PS50262"/>
    </source>
</evidence>
<sequence length="365" mass="41183">MNTTPNSSAVLNEPHSSSVGVLVSVFLLYGLIAGVGICGNVLVLKSILRQHKLRVSEYLILNLTATDMGACIVSIPLDLIERATKRFLFGEFLCNIIYPLQTILMSVSVMTLLGMSMERYRLIVTPFRQHFGPRTVLGVVVFVWVLSIAIVLPYMLVLRLRGDYCVEEWPADWYRKTFTLGVFVLLYFVPLVIMSVSYVKIISCLNEDSRSQINECMLDCADRSRAKREMAAARIRRNVHIVTVFMAAGIAFAACMLPTHICWLWHDFGSGSTNRYFTNIVTFTNVLMYSNSAIDPFIFGSIKLRRLCLDVICGRVCFVNVEEQPIVILRTRLFSIGQLVSIGQLRPYGGFSEEEEVITERVTCL</sequence>
<keyword evidence="4 8" id="KW-0297">G-protein coupled receptor</keyword>
<feature type="transmembrane region" description="Helical" evidence="9">
    <location>
        <begin position="136"/>
        <end position="157"/>
    </location>
</feature>
<dbReference type="eggNOG" id="KOG3656">
    <property type="taxonomic scope" value="Eukaryota"/>
</dbReference>
<evidence type="ECO:0000256" key="3">
    <source>
        <dbReference type="ARBA" id="ARBA00022989"/>
    </source>
</evidence>
<proteinExistence type="inferred from homology"/>
<feature type="transmembrane region" description="Helical" evidence="9">
    <location>
        <begin position="239"/>
        <end position="266"/>
    </location>
</feature>
<dbReference type="Pfam" id="PF00001">
    <property type="entry name" value="7tm_1"/>
    <property type="match status" value="1"/>
</dbReference>
<feature type="transmembrane region" description="Helical" evidence="9">
    <location>
        <begin position="55"/>
        <end position="76"/>
    </location>
</feature>
<keyword evidence="6 8" id="KW-0675">Receptor</keyword>
<dbReference type="OrthoDB" id="5981855at2759"/>
<name>A7S3S6_NEMVE</name>
<dbReference type="Gene3D" id="1.20.1070.10">
    <property type="entry name" value="Rhodopsin 7-helix transmembrane proteins"/>
    <property type="match status" value="1"/>
</dbReference>
<keyword evidence="2 8" id="KW-0812">Transmembrane</keyword>
<dbReference type="PhylomeDB" id="A7S3S6"/>
<dbReference type="InParanoid" id="A7S3S6"/>
<keyword evidence="3 9" id="KW-1133">Transmembrane helix</keyword>
<dbReference type="KEGG" id="nve:5513466"/>
<evidence type="ECO:0000256" key="6">
    <source>
        <dbReference type="ARBA" id="ARBA00023170"/>
    </source>
</evidence>
<organism evidence="11 12">
    <name type="scientific">Nematostella vectensis</name>
    <name type="common">Starlet sea anemone</name>
    <dbReference type="NCBI Taxonomy" id="45351"/>
    <lineage>
        <taxon>Eukaryota</taxon>
        <taxon>Metazoa</taxon>
        <taxon>Cnidaria</taxon>
        <taxon>Anthozoa</taxon>
        <taxon>Hexacorallia</taxon>
        <taxon>Actiniaria</taxon>
        <taxon>Edwardsiidae</taxon>
        <taxon>Nematostella</taxon>
    </lineage>
</organism>
<dbReference type="InterPro" id="IPR000276">
    <property type="entry name" value="GPCR_Rhodpsn"/>
</dbReference>
<reference evidence="11 12" key="1">
    <citation type="journal article" date="2007" name="Science">
        <title>Sea anemone genome reveals ancestral eumetazoan gene repertoire and genomic organization.</title>
        <authorList>
            <person name="Putnam N.H."/>
            <person name="Srivastava M."/>
            <person name="Hellsten U."/>
            <person name="Dirks B."/>
            <person name="Chapman J."/>
            <person name="Salamov A."/>
            <person name="Terry A."/>
            <person name="Shapiro H."/>
            <person name="Lindquist E."/>
            <person name="Kapitonov V.V."/>
            <person name="Jurka J."/>
            <person name="Genikhovich G."/>
            <person name="Grigoriev I.V."/>
            <person name="Lucas S.M."/>
            <person name="Steele R.E."/>
            <person name="Finnerty J.R."/>
            <person name="Technau U."/>
            <person name="Martindale M.Q."/>
            <person name="Rokhsar D.S."/>
        </authorList>
    </citation>
    <scope>NUCLEOTIDE SEQUENCE [LARGE SCALE GENOMIC DNA]</scope>
    <source>
        <strain evidence="12">CH2 X CH6</strain>
    </source>
</reference>
<evidence type="ECO:0000256" key="1">
    <source>
        <dbReference type="ARBA" id="ARBA00004141"/>
    </source>
</evidence>
<dbReference type="PANTHER" id="PTHR45695">
    <property type="entry name" value="LEUCOKININ RECEPTOR-RELATED"/>
    <property type="match status" value="1"/>
</dbReference>
<dbReference type="GO" id="GO:0005886">
    <property type="term" value="C:plasma membrane"/>
    <property type="evidence" value="ECO:0000318"/>
    <property type="project" value="GO_Central"/>
</dbReference>
<evidence type="ECO:0000256" key="9">
    <source>
        <dbReference type="SAM" id="Phobius"/>
    </source>
</evidence>
<protein>
    <recommendedName>
        <fullName evidence="10">G-protein coupled receptors family 1 profile domain-containing protein</fullName>
    </recommendedName>
</protein>
<evidence type="ECO:0000256" key="4">
    <source>
        <dbReference type="ARBA" id="ARBA00023040"/>
    </source>
</evidence>
<dbReference type="AlphaFoldDB" id="A7S3S6"/>
<feature type="transmembrane region" description="Helical" evidence="9">
    <location>
        <begin position="177"/>
        <end position="199"/>
    </location>
</feature>
<dbReference type="CDD" id="cd00637">
    <property type="entry name" value="7tm_classA_rhodopsin-like"/>
    <property type="match status" value="1"/>
</dbReference>
<dbReference type="GO" id="GO:0007186">
    <property type="term" value="P:G protein-coupled receptor signaling pathway"/>
    <property type="evidence" value="ECO:0000318"/>
    <property type="project" value="GO_Central"/>
</dbReference>
<keyword evidence="7 8" id="KW-0807">Transducer</keyword>
<dbReference type="PANTHER" id="PTHR45695:SF9">
    <property type="entry name" value="LEUCOKININ RECEPTOR"/>
    <property type="match status" value="1"/>
</dbReference>
<feature type="transmembrane region" description="Helical" evidence="9">
    <location>
        <begin position="20"/>
        <end position="43"/>
    </location>
</feature>
<evidence type="ECO:0000256" key="5">
    <source>
        <dbReference type="ARBA" id="ARBA00023136"/>
    </source>
</evidence>
<dbReference type="EMBL" id="DS469574">
    <property type="protein sequence ID" value="EDO41656.1"/>
    <property type="molecule type" value="Genomic_DNA"/>
</dbReference>
<dbReference type="SUPFAM" id="SSF81321">
    <property type="entry name" value="Family A G protein-coupled receptor-like"/>
    <property type="match status" value="1"/>
</dbReference>
<accession>A7S3S6</accession>
<evidence type="ECO:0000313" key="11">
    <source>
        <dbReference type="EMBL" id="EDO41656.1"/>
    </source>
</evidence>
<feature type="transmembrane region" description="Helical" evidence="9">
    <location>
        <begin position="96"/>
        <end position="115"/>
    </location>
</feature>
<dbReference type="Proteomes" id="UP000001593">
    <property type="component" value="Unassembled WGS sequence"/>
</dbReference>
<comment type="similarity">
    <text evidence="8">Belongs to the G-protein coupled receptor 1 family.</text>
</comment>
<gene>
    <name evidence="11" type="ORF">NEMVEDRAFT_v1g206354</name>
</gene>
<evidence type="ECO:0000256" key="7">
    <source>
        <dbReference type="ARBA" id="ARBA00023224"/>
    </source>
</evidence>